<protein>
    <submittedName>
        <fullName evidence="1">Oidioi.mRNA.OKI2018_I69.chr1.g2019.t1.cds</fullName>
    </submittedName>
</protein>
<proteinExistence type="predicted"/>
<dbReference type="Gene3D" id="1.20.5.190">
    <property type="match status" value="1"/>
</dbReference>
<reference evidence="1 2" key="1">
    <citation type="submission" date="2021-04" db="EMBL/GenBank/DDBJ databases">
        <authorList>
            <person name="Bliznina A."/>
        </authorList>
    </citation>
    <scope>NUCLEOTIDE SEQUENCE [LARGE SCALE GENOMIC DNA]</scope>
</reference>
<evidence type="ECO:0000313" key="1">
    <source>
        <dbReference type="EMBL" id="CAG5105315.1"/>
    </source>
</evidence>
<gene>
    <name evidence="1" type="ORF">OKIOD_LOCUS10784</name>
</gene>
<dbReference type="EMBL" id="OU015566">
    <property type="protein sequence ID" value="CAG5105315.1"/>
    <property type="molecule type" value="Genomic_DNA"/>
</dbReference>
<accession>A0ABN7SU11</accession>
<dbReference type="CDD" id="cd23767">
    <property type="entry name" value="IQCD"/>
    <property type="match status" value="1"/>
</dbReference>
<dbReference type="InterPro" id="IPR000048">
    <property type="entry name" value="IQ_motif_EF-hand-BS"/>
</dbReference>
<dbReference type="PROSITE" id="PS50096">
    <property type="entry name" value="IQ"/>
    <property type="match status" value="1"/>
</dbReference>
<dbReference type="Pfam" id="PF00612">
    <property type="entry name" value="IQ"/>
    <property type="match status" value="1"/>
</dbReference>
<organism evidence="1 2">
    <name type="scientific">Oikopleura dioica</name>
    <name type="common">Tunicate</name>
    <dbReference type="NCBI Taxonomy" id="34765"/>
    <lineage>
        <taxon>Eukaryota</taxon>
        <taxon>Metazoa</taxon>
        <taxon>Chordata</taxon>
        <taxon>Tunicata</taxon>
        <taxon>Appendicularia</taxon>
        <taxon>Copelata</taxon>
        <taxon>Oikopleuridae</taxon>
        <taxon>Oikopleura</taxon>
    </lineage>
</organism>
<name>A0ABN7SU11_OIKDI</name>
<evidence type="ECO:0000313" key="2">
    <source>
        <dbReference type="Proteomes" id="UP001158576"/>
    </source>
</evidence>
<sequence>MQPPDRYRAATLIQAAFRGYRTRKRNANLDLEFAALVAEIEPEKLLRFWDVEALSRRNYQQIASKGETVQTYSRTKNEENQAVSSNIELIATEEEKELPNNQESRDVQSYSYINSYIMDFQQEDHGNLCVTKEQLDSKRLELLNDLWWLQHSIISRRQNLSQRTNKTNEPQN</sequence>
<keyword evidence="2" id="KW-1185">Reference proteome</keyword>
<dbReference type="Proteomes" id="UP001158576">
    <property type="component" value="Chromosome 1"/>
</dbReference>